<evidence type="ECO:0000313" key="8">
    <source>
        <dbReference type="Proteomes" id="UP001615550"/>
    </source>
</evidence>
<keyword evidence="8" id="KW-1185">Reference proteome</keyword>
<evidence type="ECO:0000259" key="5">
    <source>
        <dbReference type="Pfam" id="PF01743"/>
    </source>
</evidence>
<dbReference type="InterPro" id="IPR002646">
    <property type="entry name" value="PolA_pol_head_dom"/>
</dbReference>
<dbReference type="Proteomes" id="UP001615550">
    <property type="component" value="Unassembled WGS sequence"/>
</dbReference>
<reference evidence="7 8" key="1">
    <citation type="submission" date="2024-08" db="EMBL/GenBank/DDBJ databases">
        <title>Draft Genome Sequence of Legionella lytica strain DSB2004, Isolated From a Fire Sprinkler System.</title>
        <authorList>
            <person name="Everhart A.D."/>
            <person name="Kidane D.T."/>
            <person name="Farone A.L."/>
            <person name="Farone M.B."/>
        </authorList>
    </citation>
    <scope>NUCLEOTIDE SEQUENCE [LARGE SCALE GENOMIC DNA]</scope>
    <source>
        <strain evidence="7 8">DSB2004</strain>
    </source>
</reference>
<evidence type="ECO:0000259" key="6">
    <source>
        <dbReference type="Pfam" id="PF12627"/>
    </source>
</evidence>
<dbReference type="EMBL" id="JBGORX010000004">
    <property type="protein sequence ID" value="MFJ1269216.1"/>
    <property type="molecule type" value="Genomic_DNA"/>
</dbReference>
<comment type="caution">
    <text evidence="7">The sequence shown here is derived from an EMBL/GenBank/DDBJ whole genome shotgun (WGS) entry which is preliminary data.</text>
</comment>
<dbReference type="CDD" id="cd05398">
    <property type="entry name" value="NT_ClassII-CCAase"/>
    <property type="match status" value="1"/>
</dbReference>
<organism evidence="7 8">
    <name type="scientific">Legionella lytica</name>
    <dbReference type="NCBI Taxonomy" id="96232"/>
    <lineage>
        <taxon>Bacteria</taxon>
        <taxon>Pseudomonadati</taxon>
        <taxon>Pseudomonadota</taxon>
        <taxon>Gammaproteobacteria</taxon>
        <taxon>Legionellales</taxon>
        <taxon>Legionellaceae</taxon>
        <taxon>Legionella</taxon>
    </lineage>
</organism>
<evidence type="ECO:0000256" key="2">
    <source>
        <dbReference type="ARBA" id="ARBA00022741"/>
    </source>
</evidence>
<dbReference type="InterPro" id="IPR032828">
    <property type="entry name" value="PolyA_RNA-bd"/>
</dbReference>
<keyword evidence="2" id="KW-0547">Nucleotide-binding</keyword>
<name>A0ABW8DBL1_9GAMM</name>
<proteinExistence type="inferred from homology"/>
<dbReference type="SUPFAM" id="SSF81891">
    <property type="entry name" value="Poly A polymerase C-terminal region-like"/>
    <property type="match status" value="1"/>
</dbReference>
<dbReference type="Pfam" id="PF01743">
    <property type="entry name" value="PolyA_pol"/>
    <property type="match status" value="1"/>
</dbReference>
<comment type="similarity">
    <text evidence="3">Belongs to the tRNA nucleotidyltransferase/poly(A) polymerase family.</text>
</comment>
<dbReference type="InterPro" id="IPR052191">
    <property type="entry name" value="tRNA_ntf/polyA_polymerase_I"/>
</dbReference>
<evidence type="ECO:0000256" key="1">
    <source>
        <dbReference type="ARBA" id="ARBA00022679"/>
    </source>
</evidence>
<dbReference type="Pfam" id="PF12627">
    <property type="entry name" value="PolyA_pol_RNAbd"/>
    <property type="match status" value="1"/>
</dbReference>
<accession>A0ABW8DBL1</accession>
<feature type="region of interest" description="Disordered" evidence="4">
    <location>
        <begin position="897"/>
        <end position="917"/>
    </location>
</feature>
<dbReference type="InterPro" id="IPR043519">
    <property type="entry name" value="NT_sf"/>
</dbReference>
<dbReference type="RefSeq" id="WP_400188039.1">
    <property type="nucleotide sequence ID" value="NZ_JBGORX010000004.1"/>
</dbReference>
<feature type="domain" description="Poly A polymerase head" evidence="5">
    <location>
        <begin position="556"/>
        <end position="690"/>
    </location>
</feature>
<evidence type="ECO:0000256" key="3">
    <source>
        <dbReference type="RuleBase" id="RU003953"/>
    </source>
</evidence>
<dbReference type="PANTHER" id="PTHR43051">
    <property type="entry name" value="POLYNUCLEOTIDE ADENYLYLTRANSFERASE FAMILY PROTEIN"/>
    <property type="match status" value="1"/>
</dbReference>
<dbReference type="Gene3D" id="3.30.460.10">
    <property type="entry name" value="Beta Polymerase, domain 2"/>
    <property type="match status" value="1"/>
</dbReference>
<protein>
    <recommendedName>
        <fullName evidence="9">Polynucleotide adenylyltransferase</fullName>
    </recommendedName>
</protein>
<feature type="domain" description="tRNA nucleotidyltransferase/poly(A) polymerase RNA and SrmB- binding" evidence="6">
    <location>
        <begin position="717"/>
        <end position="771"/>
    </location>
</feature>
<evidence type="ECO:0000256" key="4">
    <source>
        <dbReference type="SAM" id="MobiDB-lite"/>
    </source>
</evidence>
<dbReference type="Gene3D" id="1.10.3090.10">
    <property type="entry name" value="cca-adding enzyme, domain 2"/>
    <property type="match status" value="1"/>
</dbReference>
<dbReference type="PANTHER" id="PTHR43051:SF1">
    <property type="entry name" value="POLYNUCLEOTIDE ADENYLYLTRANSFERASE FAMILY PROTEIN"/>
    <property type="match status" value="1"/>
</dbReference>
<sequence length="917" mass="106232">MYTFQDQVANFIRQQKDLIDALGNNRFVLSGNALSIQGMSLVLQKDIIKDPECTLEIKIHSLIQSALIIFLPPGNQVFLKNGYDYYAEAKKMIPLLADANQKRIANVLMNVLHYFMDIHRDWGRDIRKIEINLRSGTLRNEMVFPLLRKYYDQGTELTKNYLLLIFRPWRSHENIEIKSIINDAFFNANYPLLRYFYIEYLDKLIDFYELCTQSNTAEDLGSFLKELSILEYNEIRSFIAFCKQIIEVNQIISDNFVDHPKKARIKHFSSQLEQSLEESNQQVQIAQLHARELLKEFQQQRSTKKNLFKKSLTPPAKPVNKTVRDRGNLNNFYEQPIKITPEDAAYELFEKKRFKEAVHAYEVLKEKKITYDNRIKQIGINSSIADCFKYWSKFESQKGNFRFASILEEKAFSIFTFAVEQIQIGFEESINESEREKDLLLWSNFLHDSIESLRPKDYLQEIKEEVVLQENNFLAKKKTHLMKKADPKKPNIISKTNDDNKISKTATEKTSEFSIKVNFPNNKIDNSQLIEKLKKLIPTSLQLIFNALQQKGYTPYLVGGVVRDAILGRPSNDIDVVSDAKHLLVADLARNLGLTAQIIGARKPIVRIIINQALNEYYDFATLEGEANVKNYSVLLDNGITVYTSLGTSLLQDSMHRDLSINSIYFNPYNNQIEDPTGNGLRDLNDRILRTNINPVQSFTLDPYRMLRIVRLKANLDFSIEKNAEEAFAQCSALLANHSPSRVLQGLYMLLINDNAQVSWRLLNEYSLLRFTGKKLNDPKLIFNILHKIQTEKIGKNHAWLLILAGIFWPEDIEKKVGANYQNLVEFIEEYIEKFKPFFMGNIKEKIRNIWLQTIVDKPLLLMALSVDEYSLVDHFKTATIQASSITEKKAAFFSEKHGSPQNQLSEKEWSKASTNF</sequence>
<evidence type="ECO:0000313" key="7">
    <source>
        <dbReference type="EMBL" id="MFJ1269216.1"/>
    </source>
</evidence>
<dbReference type="SUPFAM" id="SSF81301">
    <property type="entry name" value="Nucleotidyltransferase"/>
    <property type="match status" value="1"/>
</dbReference>
<keyword evidence="3" id="KW-0694">RNA-binding</keyword>
<keyword evidence="1 3" id="KW-0808">Transferase</keyword>
<gene>
    <name evidence="7" type="ORF">ACD661_11675</name>
</gene>
<evidence type="ECO:0008006" key="9">
    <source>
        <dbReference type="Google" id="ProtNLM"/>
    </source>
</evidence>